<evidence type="ECO:0000256" key="10">
    <source>
        <dbReference type="ARBA" id="ARBA00022840"/>
    </source>
</evidence>
<dbReference type="SUPFAM" id="SSF51984">
    <property type="entry name" value="MurCD N-terminal domain"/>
    <property type="match status" value="1"/>
</dbReference>
<comment type="catalytic activity">
    <reaction evidence="16 17 18">
        <text>UDP-N-acetyl-alpha-D-muramoyl-L-alanine + D-glutamate + ATP = UDP-N-acetyl-alpha-D-muramoyl-L-alanyl-D-glutamate + ADP + phosphate + H(+)</text>
        <dbReference type="Rhea" id="RHEA:16429"/>
        <dbReference type="ChEBI" id="CHEBI:15378"/>
        <dbReference type="ChEBI" id="CHEBI:29986"/>
        <dbReference type="ChEBI" id="CHEBI:30616"/>
        <dbReference type="ChEBI" id="CHEBI:43474"/>
        <dbReference type="ChEBI" id="CHEBI:83898"/>
        <dbReference type="ChEBI" id="CHEBI:83900"/>
        <dbReference type="ChEBI" id="CHEBI:456216"/>
        <dbReference type="EC" id="6.3.2.9"/>
    </reaction>
</comment>
<dbReference type="RefSeq" id="WP_377772168.1">
    <property type="nucleotide sequence ID" value="NZ_JBHUOQ010000001.1"/>
</dbReference>
<evidence type="ECO:0000259" key="19">
    <source>
        <dbReference type="Pfam" id="PF02875"/>
    </source>
</evidence>
<feature type="domain" description="Mur ligase central" evidence="20">
    <location>
        <begin position="115"/>
        <end position="285"/>
    </location>
</feature>
<evidence type="ECO:0000256" key="9">
    <source>
        <dbReference type="ARBA" id="ARBA00022741"/>
    </source>
</evidence>
<evidence type="ECO:0000256" key="3">
    <source>
        <dbReference type="ARBA" id="ARBA00004752"/>
    </source>
</evidence>
<keyword evidence="17 18" id="KW-0132">Cell division</keyword>
<evidence type="ECO:0000256" key="4">
    <source>
        <dbReference type="ARBA" id="ARBA00010416"/>
    </source>
</evidence>
<comment type="similarity">
    <text evidence="4 17">Belongs to the MurCDEF family.</text>
</comment>
<dbReference type="Pfam" id="PF08245">
    <property type="entry name" value="Mur_ligase_M"/>
    <property type="match status" value="1"/>
</dbReference>
<keyword evidence="10 17" id="KW-0067">ATP-binding</keyword>
<keyword evidence="9 17" id="KW-0547">Nucleotide-binding</keyword>
<evidence type="ECO:0000256" key="15">
    <source>
        <dbReference type="ARBA" id="ARBA00032324"/>
    </source>
</evidence>
<evidence type="ECO:0000313" key="22">
    <source>
        <dbReference type="Proteomes" id="UP001597519"/>
    </source>
</evidence>
<dbReference type="InterPro" id="IPR036615">
    <property type="entry name" value="Mur_ligase_C_dom_sf"/>
</dbReference>
<dbReference type="EC" id="6.3.2.9" evidence="5 17"/>
<dbReference type="PANTHER" id="PTHR43692:SF1">
    <property type="entry name" value="UDP-N-ACETYLMURAMOYLALANINE--D-GLUTAMATE LIGASE"/>
    <property type="match status" value="1"/>
</dbReference>
<evidence type="ECO:0000256" key="5">
    <source>
        <dbReference type="ARBA" id="ARBA00012212"/>
    </source>
</evidence>
<reference evidence="22" key="1">
    <citation type="journal article" date="2019" name="Int. J. Syst. Evol. Microbiol.">
        <title>The Global Catalogue of Microorganisms (GCM) 10K type strain sequencing project: providing services to taxonomists for standard genome sequencing and annotation.</title>
        <authorList>
            <consortium name="The Broad Institute Genomics Platform"/>
            <consortium name="The Broad Institute Genome Sequencing Center for Infectious Disease"/>
            <person name="Wu L."/>
            <person name="Ma J."/>
        </authorList>
    </citation>
    <scope>NUCLEOTIDE SEQUENCE [LARGE SCALE GENOMIC DNA]</scope>
    <source>
        <strain evidence="22">KCTC 33575</strain>
    </source>
</reference>
<evidence type="ECO:0000256" key="6">
    <source>
        <dbReference type="ARBA" id="ARBA00015655"/>
    </source>
</evidence>
<evidence type="ECO:0000256" key="14">
    <source>
        <dbReference type="ARBA" id="ARBA00030398"/>
    </source>
</evidence>
<organism evidence="21 22">
    <name type="scientific">Corticicoccus populi</name>
    <dbReference type="NCBI Taxonomy" id="1812821"/>
    <lineage>
        <taxon>Bacteria</taxon>
        <taxon>Bacillati</taxon>
        <taxon>Bacillota</taxon>
        <taxon>Bacilli</taxon>
        <taxon>Bacillales</taxon>
        <taxon>Staphylococcaceae</taxon>
        <taxon>Corticicoccus</taxon>
    </lineage>
</organism>
<dbReference type="Gene3D" id="3.90.190.20">
    <property type="entry name" value="Mur ligase, C-terminal domain"/>
    <property type="match status" value="1"/>
</dbReference>
<comment type="pathway">
    <text evidence="3 17 18">Cell wall biogenesis; peptidoglycan biosynthesis.</text>
</comment>
<comment type="caution">
    <text evidence="21">The sequence shown here is derived from an EMBL/GenBank/DDBJ whole genome shotgun (WGS) entry which is preliminary data.</text>
</comment>
<keyword evidence="11 17" id="KW-0133">Cell shape</keyword>
<keyword evidence="12 17" id="KW-0573">Peptidoglycan synthesis</keyword>
<keyword evidence="22" id="KW-1185">Reference proteome</keyword>
<keyword evidence="13 17" id="KW-0961">Cell wall biogenesis/degradation</keyword>
<dbReference type="InterPro" id="IPR005762">
    <property type="entry name" value="MurD"/>
</dbReference>
<dbReference type="InterPro" id="IPR013221">
    <property type="entry name" value="Mur_ligase_cen"/>
</dbReference>
<dbReference type="SUPFAM" id="SSF53244">
    <property type="entry name" value="MurD-like peptide ligases, peptide-binding domain"/>
    <property type="match status" value="1"/>
</dbReference>
<dbReference type="EMBL" id="JBHUOQ010000001">
    <property type="protein sequence ID" value="MFD2829820.1"/>
    <property type="molecule type" value="Genomic_DNA"/>
</dbReference>
<dbReference type="Gene3D" id="3.40.50.720">
    <property type="entry name" value="NAD(P)-binding Rossmann-like Domain"/>
    <property type="match status" value="1"/>
</dbReference>
<evidence type="ECO:0000256" key="1">
    <source>
        <dbReference type="ARBA" id="ARBA00002734"/>
    </source>
</evidence>
<dbReference type="InterPro" id="IPR036565">
    <property type="entry name" value="Mur-like_cat_sf"/>
</dbReference>
<dbReference type="InterPro" id="IPR004101">
    <property type="entry name" value="Mur_ligase_C"/>
</dbReference>
<comment type="subcellular location">
    <subcellularLocation>
        <location evidence="2 17 18">Cytoplasm</location>
    </subcellularLocation>
</comment>
<dbReference type="SUPFAM" id="SSF53623">
    <property type="entry name" value="MurD-like peptide ligases, catalytic domain"/>
    <property type="match status" value="1"/>
</dbReference>
<dbReference type="Pfam" id="PF02875">
    <property type="entry name" value="Mur_ligase_C"/>
    <property type="match status" value="1"/>
</dbReference>
<dbReference type="HAMAP" id="MF_00639">
    <property type="entry name" value="MurD"/>
    <property type="match status" value="1"/>
</dbReference>
<evidence type="ECO:0000256" key="16">
    <source>
        <dbReference type="ARBA" id="ARBA00047632"/>
    </source>
</evidence>
<evidence type="ECO:0000256" key="2">
    <source>
        <dbReference type="ARBA" id="ARBA00004496"/>
    </source>
</evidence>
<evidence type="ECO:0000256" key="8">
    <source>
        <dbReference type="ARBA" id="ARBA00022598"/>
    </source>
</evidence>
<dbReference type="Pfam" id="PF21799">
    <property type="entry name" value="MurD-like_N"/>
    <property type="match status" value="1"/>
</dbReference>
<accession>A0ABW5WSM9</accession>
<dbReference type="PANTHER" id="PTHR43692">
    <property type="entry name" value="UDP-N-ACETYLMURAMOYLALANINE--D-GLUTAMATE LIGASE"/>
    <property type="match status" value="1"/>
</dbReference>
<keyword evidence="8 17" id="KW-0436">Ligase</keyword>
<evidence type="ECO:0000256" key="7">
    <source>
        <dbReference type="ARBA" id="ARBA00022490"/>
    </source>
</evidence>
<evidence type="ECO:0000256" key="17">
    <source>
        <dbReference type="HAMAP-Rule" id="MF_00639"/>
    </source>
</evidence>
<evidence type="ECO:0000256" key="13">
    <source>
        <dbReference type="ARBA" id="ARBA00023316"/>
    </source>
</evidence>
<proteinExistence type="inferred from homology"/>
<comment type="function">
    <text evidence="1 17 18">Cell wall formation. Catalyzes the addition of glutamate to the nucleotide precursor UDP-N-acetylmuramoyl-L-alanine (UMA).</text>
</comment>
<evidence type="ECO:0000256" key="12">
    <source>
        <dbReference type="ARBA" id="ARBA00022984"/>
    </source>
</evidence>
<keyword evidence="7 17" id="KW-0963">Cytoplasm</keyword>
<feature type="domain" description="Mur ligase C-terminal" evidence="19">
    <location>
        <begin position="308"/>
        <end position="420"/>
    </location>
</feature>
<evidence type="ECO:0000313" key="21">
    <source>
        <dbReference type="EMBL" id="MFD2829820.1"/>
    </source>
</evidence>
<keyword evidence="17 18" id="KW-0131">Cell cycle</keyword>
<feature type="binding site" evidence="17">
    <location>
        <begin position="117"/>
        <end position="123"/>
    </location>
    <ligand>
        <name>ATP</name>
        <dbReference type="ChEBI" id="CHEBI:30616"/>
    </ligand>
</feature>
<evidence type="ECO:0000256" key="18">
    <source>
        <dbReference type="RuleBase" id="RU003664"/>
    </source>
</evidence>
<name>A0ABW5WSM9_9STAP</name>
<gene>
    <name evidence="17 21" type="primary">murD</name>
    <name evidence="21" type="ORF">ACFSX4_05015</name>
</gene>
<evidence type="ECO:0000256" key="11">
    <source>
        <dbReference type="ARBA" id="ARBA00022960"/>
    </source>
</evidence>
<dbReference type="Gene3D" id="3.40.1190.10">
    <property type="entry name" value="Mur-like, catalytic domain"/>
    <property type="match status" value="1"/>
</dbReference>
<evidence type="ECO:0000259" key="20">
    <source>
        <dbReference type="Pfam" id="PF08245"/>
    </source>
</evidence>
<dbReference type="GO" id="GO:0008764">
    <property type="term" value="F:UDP-N-acetylmuramoylalanine-D-glutamate ligase activity"/>
    <property type="evidence" value="ECO:0007669"/>
    <property type="project" value="UniProtKB-EC"/>
</dbReference>
<sequence length="445" mass="49097">MEKRVLENKTVIVLGYGRSGKSAVNLLADLGADIILTTNEIIADESVRRLLTGWGVEIVDGHHPTSLLNDADLIVKNPGIPYRIDFLQEALEREIPIITEVELAYHMSKVPIIGITGTNGKTTVTHLIGEMLERSGKKPILCGNIGFPASEAVLEAADDSILVMELSSFQLMGVREFRPDVAVFTNIYEAHLDYHSSKEEYVEAKLNLLKHMTEKDSIVFNGIQKALLEKVNVPSPVKYFSSTDTADAYIKNHELMINGKALIHTDDILLKGAHNHENIMAAILAVSHFNVSEESILSTLKNFGGIPHRMEYLGEFNGTDYYNDSKATNSLATSFALRSFTKPVIWIAGGLDRGQSLDDLTPYLEFVKIIITFGETKDKFKQLGEQAGIKVIETDDPNTAAGLAGQHSEAGDVVLFSPACASWDQYKDFEARGNHFKEGFFTLGH</sequence>
<protein>
    <recommendedName>
        <fullName evidence="6 17">UDP-N-acetylmuramoylalanine--D-glutamate ligase</fullName>
        <ecNumber evidence="5 17">6.3.2.9</ecNumber>
    </recommendedName>
    <alternativeName>
        <fullName evidence="15 17">D-glutamic acid-adding enzyme</fullName>
    </alternativeName>
    <alternativeName>
        <fullName evidence="14 17">UDP-N-acetylmuramoyl-L-alanyl-D-glutamate synthetase</fullName>
    </alternativeName>
</protein>
<dbReference type="NCBIfam" id="TIGR01087">
    <property type="entry name" value="murD"/>
    <property type="match status" value="1"/>
</dbReference>
<dbReference type="Proteomes" id="UP001597519">
    <property type="component" value="Unassembled WGS sequence"/>
</dbReference>